<dbReference type="InterPro" id="IPR015590">
    <property type="entry name" value="Aldehyde_DH_dom"/>
</dbReference>
<dbReference type="InterPro" id="IPR016161">
    <property type="entry name" value="Ald_DH/histidinol_DH"/>
</dbReference>
<sequence length="507" mass="56481">MAPSALSNGYMKVVSTVRKGLCNGRCRSVEFRKEQLRQLKKMYTDHKEDFIQALSKDLRKISLLILVQMHLSILGVSDMPHLIGNSIDLAFLIPFDKSIIYNEPYGLVLVLGAWNYPMQLSMLPVHGAIAAGNAVIVKPSEVSPATADLMAKLLPQYIDKDCYQIVLGGVKETTELLQNRFDYIFYTGSPGVGKIVRDAANQYLTPCTLELGGKSPCYIDDSVDLDMAVRRIMWGKMVNLGQTCIAPDYLICSKRMQGKFIDKSKQILKEWYGENPKESESLSRIVAERHVDRLASLLESGTIAHGGKYDKESRWMEPTILIDVPLDSKVMKEEIFGPILPIINFENYVDAMEFINKREKPLALYLFTSDKELQNSFLTNVSAGGVCINDTIFHAGSPNLPFGGVGNSGMGSYHGKYSFETFTHKKSVLSRSYNGLIEKAMKNRFPPYTPGKQRFLTSQGDKSDGPGLLKILRVIFTHGISAVIGAALLYAQFRLSDDNGIESPVEM</sequence>
<dbReference type="PANTHER" id="PTHR43570">
    <property type="entry name" value="ALDEHYDE DEHYDROGENASE"/>
    <property type="match status" value="1"/>
</dbReference>
<dbReference type="FunFam" id="3.40.605.10:FF:000004">
    <property type="entry name" value="Aldehyde dehydrogenase"/>
    <property type="match status" value="1"/>
</dbReference>
<dbReference type="PANTHER" id="PTHR43570:SF16">
    <property type="entry name" value="ALDEHYDE DEHYDROGENASE TYPE III, ISOFORM Q"/>
    <property type="match status" value="1"/>
</dbReference>
<keyword evidence="3" id="KW-0520">NAD</keyword>
<dbReference type="PIRSF" id="PIRSF036492">
    <property type="entry name" value="ALDH"/>
    <property type="match status" value="1"/>
</dbReference>
<evidence type="ECO:0000256" key="7">
    <source>
        <dbReference type="RuleBase" id="RU003345"/>
    </source>
</evidence>
<dbReference type="Gene3D" id="3.40.309.10">
    <property type="entry name" value="Aldehyde Dehydrogenase, Chain A, domain 2"/>
    <property type="match status" value="1"/>
</dbReference>
<proteinExistence type="inferred from homology"/>
<evidence type="ECO:0000313" key="10">
    <source>
        <dbReference type="Proteomes" id="UP001497623"/>
    </source>
</evidence>
<dbReference type="GO" id="GO:0006081">
    <property type="term" value="P:aldehyde metabolic process"/>
    <property type="evidence" value="ECO:0007669"/>
    <property type="project" value="InterPro"/>
</dbReference>
<evidence type="ECO:0000259" key="8">
    <source>
        <dbReference type="Pfam" id="PF00171"/>
    </source>
</evidence>
<dbReference type="PROSITE" id="PS00687">
    <property type="entry name" value="ALDEHYDE_DEHYDR_GLU"/>
    <property type="match status" value="1"/>
</dbReference>
<dbReference type="GO" id="GO:0005737">
    <property type="term" value="C:cytoplasm"/>
    <property type="evidence" value="ECO:0007669"/>
    <property type="project" value="TreeGrafter"/>
</dbReference>
<evidence type="ECO:0000256" key="2">
    <source>
        <dbReference type="ARBA" id="ARBA00023002"/>
    </source>
</evidence>
<evidence type="ECO:0000256" key="4">
    <source>
        <dbReference type="PIRNR" id="PIRNR036492"/>
    </source>
</evidence>
<dbReference type="InterPro" id="IPR012394">
    <property type="entry name" value="Aldehyde_DH_NAD(P)"/>
</dbReference>
<comment type="similarity">
    <text evidence="1 4 7">Belongs to the aldehyde dehydrogenase family.</text>
</comment>
<keyword evidence="2 4" id="KW-0560">Oxidoreductase</keyword>
<evidence type="ECO:0000256" key="6">
    <source>
        <dbReference type="PROSITE-ProRule" id="PRU10007"/>
    </source>
</evidence>
<dbReference type="GO" id="GO:0004029">
    <property type="term" value="F:aldehyde dehydrogenase (NAD+) activity"/>
    <property type="evidence" value="ECO:0007669"/>
    <property type="project" value="TreeGrafter"/>
</dbReference>
<dbReference type="FunFam" id="3.40.309.10:FF:000003">
    <property type="entry name" value="Aldehyde dehydrogenase"/>
    <property type="match status" value="1"/>
</dbReference>
<protein>
    <recommendedName>
        <fullName evidence="4">Aldehyde dehydrogenase</fullName>
    </recommendedName>
</protein>
<evidence type="ECO:0000256" key="1">
    <source>
        <dbReference type="ARBA" id="ARBA00009986"/>
    </source>
</evidence>
<dbReference type="Proteomes" id="UP001497623">
    <property type="component" value="Unassembled WGS sequence"/>
</dbReference>
<dbReference type="InterPro" id="IPR016163">
    <property type="entry name" value="Ald_DH_C"/>
</dbReference>
<feature type="active site" evidence="5">
    <location>
        <position position="244"/>
    </location>
</feature>
<name>A0AAV2Q5N4_MEGNR</name>
<keyword evidence="10" id="KW-1185">Reference proteome</keyword>
<evidence type="ECO:0000256" key="5">
    <source>
        <dbReference type="PIRSR" id="PIRSR036492-1"/>
    </source>
</evidence>
<evidence type="ECO:0000256" key="3">
    <source>
        <dbReference type="ARBA" id="ARBA00023027"/>
    </source>
</evidence>
<dbReference type="AlphaFoldDB" id="A0AAV2Q5N4"/>
<dbReference type="Pfam" id="PF00171">
    <property type="entry name" value="Aldedh"/>
    <property type="match status" value="1"/>
</dbReference>
<comment type="caution">
    <text evidence="9">The sequence shown here is derived from an EMBL/GenBank/DDBJ whole genome shotgun (WGS) entry which is preliminary data.</text>
</comment>
<evidence type="ECO:0000313" key="9">
    <source>
        <dbReference type="EMBL" id="CAL4069352.1"/>
    </source>
</evidence>
<dbReference type="SUPFAM" id="SSF53720">
    <property type="entry name" value="ALDH-like"/>
    <property type="match status" value="1"/>
</dbReference>
<dbReference type="InterPro" id="IPR016162">
    <property type="entry name" value="Ald_DH_N"/>
</dbReference>
<feature type="active site" evidence="5 6">
    <location>
        <position position="210"/>
    </location>
</feature>
<dbReference type="InterPro" id="IPR029510">
    <property type="entry name" value="Ald_DH_CS_GLU"/>
</dbReference>
<gene>
    <name evidence="9" type="ORF">MNOR_LOCUS7773</name>
</gene>
<reference evidence="9 10" key="1">
    <citation type="submission" date="2024-05" db="EMBL/GenBank/DDBJ databases">
        <authorList>
            <person name="Wallberg A."/>
        </authorList>
    </citation>
    <scope>NUCLEOTIDE SEQUENCE [LARGE SCALE GENOMIC DNA]</scope>
</reference>
<dbReference type="Gene3D" id="3.40.605.10">
    <property type="entry name" value="Aldehyde Dehydrogenase, Chain A, domain 1"/>
    <property type="match status" value="1"/>
</dbReference>
<dbReference type="EMBL" id="CAXKWB010003487">
    <property type="protein sequence ID" value="CAL4069352.1"/>
    <property type="molecule type" value="Genomic_DNA"/>
</dbReference>
<feature type="domain" description="Aldehyde dehydrogenase" evidence="8">
    <location>
        <begin position="28"/>
        <end position="428"/>
    </location>
</feature>
<accession>A0AAV2Q5N4</accession>
<organism evidence="9 10">
    <name type="scientific">Meganyctiphanes norvegica</name>
    <name type="common">Northern krill</name>
    <name type="synonym">Thysanopoda norvegica</name>
    <dbReference type="NCBI Taxonomy" id="48144"/>
    <lineage>
        <taxon>Eukaryota</taxon>
        <taxon>Metazoa</taxon>
        <taxon>Ecdysozoa</taxon>
        <taxon>Arthropoda</taxon>
        <taxon>Crustacea</taxon>
        <taxon>Multicrustacea</taxon>
        <taxon>Malacostraca</taxon>
        <taxon>Eumalacostraca</taxon>
        <taxon>Eucarida</taxon>
        <taxon>Euphausiacea</taxon>
        <taxon>Euphausiidae</taxon>
        <taxon>Meganyctiphanes</taxon>
    </lineage>
</organism>